<feature type="signal peptide" evidence="1">
    <location>
        <begin position="1"/>
        <end position="26"/>
    </location>
</feature>
<proteinExistence type="predicted"/>
<dbReference type="PROSITE" id="PS51257">
    <property type="entry name" value="PROKAR_LIPOPROTEIN"/>
    <property type="match status" value="1"/>
</dbReference>
<comment type="caution">
    <text evidence="2">The sequence shown here is derived from an EMBL/GenBank/DDBJ whole genome shotgun (WGS) entry which is preliminary data.</text>
</comment>
<dbReference type="AlphaFoldDB" id="A0A562QV67"/>
<protein>
    <submittedName>
        <fullName evidence="2">Putative secreted protein with PEP-CTERM sorting signal</fullName>
    </submittedName>
</protein>
<keyword evidence="3" id="KW-1185">Reference proteome</keyword>
<dbReference type="NCBIfam" id="TIGR02595">
    <property type="entry name" value="PEP_CTERM"/>
    <property type="match status" value="1"/>
</dbReference>
<dbReference type="InterPro" id="IPR013424">
    <property type="entry name" value="Ice-binding_C"/>
</dbReference>
<keyword evidence="1" id="KW-0732">Signal</keyword>
<name>A0A562QV67_9BURK</name>
<evidence type="ECO:0000313" key="3">
    <source>
        <dbReference type="Proteomes" id="UP000318431"/>
    </source>
</evidence>
<feature type="chain" id="PRO_5021873745" evidence="1">
    <location>
        <begin position="27"/>
        <end position="265"/>
    </location>
</feature>
<evidence type="ECO:0000313" key="2">
    <source>
        <dbReference type="EMBL" id="TWI60728.1"/>
    </source>
</evidence>
<reference evidence="2 3" key="1">
    <citation type="journal article" date="2015" name="Stand. Genomic Sci.">
        <title>Genomic Encyclopedia of Bacterial and Archaeal Type Strains, Phase III: the genomes of soil and plant-associated and newly described type strains.</title>
        <authorList>
            <person name="Whitman W.B."/>
            <person name="Woyke T."/>
            <person name="Klenk H.P."/>
            <person name="Zhou Y."/>
            <person name="Lilburn T.G."/>
            <person name="Beck B.J."/>
            <person name="De Vos P."/>
            <person name="Vandamme P."/>
            <person name="Eisen J.A."/>
            <person name="Garrity G."/>
            <person name="Hugenholtz P."/>
            <person name="Kyrpides N.C."/>
        </authorList>
    </citation>
    <scope>NUCLEOTIDE SEQUENCE [LARGE SCALE GENOMIC DNA]</scope>
    <source>
        <strain evidence="2 3">CGMCC 1.10822</strain>
    </source>
</reference>
<dbReference type="RefSeq" id="WP_229474950.1">
    <property type="nucleotide sequence ID" value="NZ_VLLB01000014.1"/>
</dbReference>
<sequence length="265" mass="27289">MKRIRCAALFALASAAALLACGAAHAGAAATASIGQVTLGAVDLTPGDGSTAGFSLATFDSRLIVYTDTRNTGGSFDRTIVTPPPFAAGAAHHAHPAAVADASTAATGTVAAQASTGAALGLDNMVSAESEQRLWLTLAPHTLLTVSGNVLTRASRTLEAGEGYRVFTWAAVDITDSDMVTTSYLTRESALIWGEATTFAQNAEYFALGFANPGDAAMNVSLNFLAYTDITVAAVPEPATYAMLTAGFGVLLLRRTRRDGNRHST</sequence>
<evidence type="ECO:0000256" key="1">
    <source>
        <dbReference type="SAM" id="SignalP"/>
    </source>
</evidence>
<gene>
    <name evidence="2" type="ORF">IP91_04921</name>
</gene>
<accession>A0A562QV67</accession>
<organism evidence="2 3">
    <name type="scientific">Pseudoduganella lurida</name>
    <dbReference type="NCBI Taxonomy" id="1036180"/>
    <lineage>
        <taxon>Bacteria</taxon>
        <taxon>Pseudomonadati</taxon>
        <taxon>Pseudomonadota</taxon>
        <taxon>Betaproteobacteria</taxon>
        <taxon>Burkholderiales</taxon>
        <taxon>Oxalobacteraceae</taxon>
        <taxon>Telluria group</taxon>
        <taxon>Pseudoduganella</taxon>
    </lineage>
</organism>
<dbReference type="Proteomes" id="UP000318431">
    <property type="component" value="Unassembled WGS sequence"/>
</dbReference>
<dbReference type="EMBL" id="VLLB01000014">
    <property type="protein sequence ID" value="TWI60728.1"/>
    <property type="molecule type" value="Genomic_DNA"/>
</dbReference>